<dbReference type="EMBL" id="CP048222">
    <property type="protein sequence ID" value="QHT67323.1"/>
    <property type="molecule type" value="Genomic_DNA"/>
</dbReference>
<dbReference type="RefSeq" id="WP_162443359.1">
    <property type="nucleotide sequence ID" value="NZ_CP048222.1"/>
</dbReference>
<dbReference type="Proteomes" id="UP000480178">
    <property type="component" value="Chromosome"/>
</dbReference>
<dbReference type="KEGG" id="rhoz:GXP67_12100"/>
<accession>A0A6C0GHZ9</accession>
<dbReference type="AlphaFoldDB" id="A0A6C0GHZ9"/>
<gene>
    <name evidence="1" type="ORF">GXP67_12100</name>
</gene>
<reference evidence="1 2" key="1">
    <citation type="submission" date="2020-01" db="EMBL/GenBank/DDBJ databases">
        <authorList>
            <person name="Kim M.K."/>
        </authorList>
    </citation>
    <scope>NUCLEOTIDE SEQUENCE [LARGE SCALE GENOMIC DNA]</scope>
    <source>
        <strain evidence="1 2">172606-1</strain>
    </source>
</reference>
<name>A0A6C0GHZ9_9BACT</name>
<proteinExistence type="predicted"/>
<keyword evidence="2" id="KW-1185">Reference proteome</keyword>
<protein>
    <submittedName>
        <fullName evidence="1">Uncharacterized protein</fullName>
    </submittedName>
</protein>
<evidence type="ECO:0000313" key="1">
    <source>
        <dbReference type="EMBL" id="QHT67323.1"/>
    </source>
</evidence>
<evidence type="ECO:0000313" key="2">
    <source>
        <dbReference type="Proteomes" id="UP000480178"/>
    </source>
</evidence>
<sequence length="147" mass="16274">MVEGENILVAGLYVKGNLLKDSHCDGIFLSSYTPSGQVNFETFNSWQQEVKQGYIKGGIEASWINEQSTEKAILQSIKKTEKGYIVLAESFKKVFNGADIAALIGSGLVYSMVGVAPFINPQLTSYKVMDMLLYDFDTKGMLQQVKK</sequence>
<organism evidence="1 2">
    <name type="scientific">Rhodocytophaga rosea</name>
    <dbReference type="NCBI Taxonomy" id="2704465"/>
    <lineage>
        <taxon>Bacteria</taxon>
        <taxon>Pseudomonadati</taxon>
        <taxon>Bacteroidota</taxon>
        <taxon>Cytophagia</taxon>
        <taxon>Cytophagales</taxon>
        <taxon>Rhodocytophagaceae</taxon>
        <taxon>Rhodocytophaga</taxon>
    </lineage>
</organism>